<keyword evidence="2" id="KW-1185">Reference proteome</keyword>
<accession>A0A6D2K7E3</accession>
<gene>
    <name evidence="1" type="ORF">MERR_LOCUS34915</name>
</gene>
<evidence type="ECO:0000313" key="2">
    <source>
        <dbReference type="Proteomes" id="UP000467841"/>
    </source>
</evidence>
<organism evidence="1 2">
    <name type="scientific">Microthlaspi erraticum</name>
    <dbReference type="NCBI Taxonomy" id="1685480"/>
    <lineage>
        <taxon>Eukaryota</taxon>
        <taxon>Viridiplantae</taxon>
        <taxon>Streptophyta</taxon>
        <taxon>Embryophyta</taxon>
        <taxon>Tracheophyta</taxon>
        <taxon>Spermatophyta</taxon>
        <taxon>Magnoliopsida</taxon>
        <taxon>eudicotyledons</taxon>
        <taxon>Gunneridae</taxon>
        <taxon>Pentapetalae</taxon>
        <taxon>rosids</taxon>
        <taxon>malvids</taxon>
        <taxon>Brassicales</taxon>
        <taxon>Brassicaceae</taxon>
        <taxon>Coluteocarpeae</taxon>
        <taxon>Microthlaspi</taxon>
    </lineage>
</organism>
<sequence>MAISSDCYGQNCDSTDWSSTAHSIELEAQMRKDMLALNSKSFGALWSIWDVRRKEGLGAWTQLNWTRNGRRGSHLEDQLDHLLDRPSFNSIKLRSQQDHNEDLNQDRIKNDRAELKIQQDCPGGTIIVQTWEEPTERRNIKVLQIKKRRVWTTSETILRILVEAECKLDEQIGRSTTGTKPSKQGNVRNPLDEETYIWSNLVLSQPSGDTSYLGKIRMS</sequence>
<dbReference type="EMBL" id="CACVBM020001380">
    <property type="protein sequence ID" value="CAA7047680.1"/>
    <property type="molecule type" value="Genomic_DNA"/>
</dbReference>
<protein>
    <submittedName>
        <fullName evidence="1">Uncharacterized protein</fullName>
    </submittedName>
</protein>
<reference evidence="1" key="1">
    <citation type="submission" date="2020-01" db="EMBL/GenBank/DDBJ databases">
        <authorList>
            <person name="Mishra B."/>
        </authorList>
    </citation>
    <scope>NUCLEOTIDE SEQUENCE [LARGE SCALE GENOMIC DNA]</scope>
</reference>
<dbReference type="AlphaFoldDB" id="A0A6D2K7E3"/>
<dbReference type="Proteomes" id="UP000467841">
    <property type="component" value="Unassembled WGS sequence"/>
</dbReference>
<name>A0A6D2K7E3_9BRAS</name>
<evidence type="ECO:0000313" key="1">
    <source>
        <dbReference type="EMBL" id="CAA7047680.1"/>
    </source>
</evidence>
<proteinExistence type="predicted"/>
<comment type="caution">
    <text evidence="1">The sequence shown here is derived from an EMBL/GenBank/DDBJ whole genome shotgun (WGS) entry which is preliminary data.</text>
</comment>